<dbReference type="SUPFAM" id="SSF52833">
    <property type="entry name" value="Thioredoxin-like"/>
    <property type="match status" value="1"/>
</dbReference>
<feature type="compositionally biased region" description="Low complexity" evidence="1">
    <location>
        <begin position="12"/>
        <end position="43"/>
    </location>
</feature>
<dbReference type="AlphaFoldDB" id="A6FZ96"/>
<proteinExistence type="predicted"/>
<dbReference type="EMBL" id="ABCS01000006">
    <property type="protein sequence ID" value="EDM80980.1"/>
    <property type="molecule type" value="Genomic_DNA"/>
</dbReference>
<comment type="caution">
    <text evidence="2">The sequence shown here is derived from an EMBL/GenBank/DDBJ whole genome shotgun (WGS) entry which is preliminary data.</text>
</comment>
<dbReference type="STRING" id="391625.PPSIR1_25411"/>
<name>A6FZ96_9BACT</name>
<accession>A6FZ96</accession>
<organism evidence="2 3">
    <name type="scientific">Plesiocystis pacifica SIR-1</name>
    <dbReference type="NCBI Taxonomy" id="391625"/>
    <lineage>
        <taxon>Bacteria</taxon>
        <taxon>Pseudomonadati</taxon>
        <taxon>Myxococcota</taxon>
        <taxon>Polyangia</taxon>
        <taxon>Nannocystales</taxon>
        <taxon>Nannocystaceae</taxon>
        <taxon>Plesiocystis</taxon>
    </lineage>
</organism>
<feature type="region of interest" description="Disordered" evidence="1">
    <location>
        <begin position="1"/>
        <end position="45"/>
    </location>
</feature>
<gene>
    <name evidence="2" type="ORF">PPSIR1_25411</name>
</gene>
<dbReference type="Gene3D" id="3.40.30.10">
    <property type="entry name" value="Glutaredoxin"/>
    <property type="match status" value="1"/>
</dbReference>
<reference evidence="2 3" key="1">
    <citation type="submission" date="2007-06" db="EMBL/GenBank/DDBJ databases">
        <authorList>
            <person name="Shimkets L."/>
            <person name="Ferriera S."/>
            <person name="Johnson J."/>
            <person name="Kravitz S."/>
            <person name="Beeson K."/>
            <person name="Sutton G."/>
            <person name="Rogers Y.-H."/>
            <person name="Friedman R."/>
            <person name="Frazier M."/>
            <person name="Venter J.C."/>
        </authorList>
    </citation>
    <scope>NUCLEOTIDE SEQUENCE [LARGE SCALE GENOMIC DNA]</scope>
    <source>
        <strain evidence="2 3">SIR-1</strain>
    </source>
</reference>
<sequence length="194" mass="19711">MLPASPEESVPELDSASSAASLSLPVSASASAPELSPQPESASGTTQAITIENACTRLIVRPPYPSHATTPSRVPTACTPSGVEYPGAMLRHAPPLVLGAGALAVALGLACSPASSSSSTPASASSPGMSQPAPGEFLALSEVRYGHYAKAPEAPAQGQRAPDFELTAHTGETQKLSDALAEGPVVLMFYRGFW</sequence>
<evidence type="ECO:0000256" key="1">
    <source>
        <dbReference type="SAM" id="MobiDB-lite"/>
    </source>
</evidence>
<dbReference type="InterPro" id="IPR036249">
    <property type="entry name" value="Thioredoxin-like_sf"/>
</dbReference>
<dbReference type="Proteomes" id="UP000005801">
    <property type="component" value="Unassembled WGS sequence"/>
</dbReference>
<evidence type="ECO:0000313" key="2">
    <source>
        <dbReference type="EMBL" id="EDM80980.1"/>
    </source>
</evidence>
<keyword evidence="3" id="KW-1185">Reference proteome</keyword>
<evidence type="ECO:0000313" key="3">
    <source>
        <dbReference type="Proteomes" id="UP000005801"/>
    </source>
</evidence>
<protein>
    <submittedName>
        <fullName evidence="2">Uncharacterized protein</fullName>
    </submittedName>
</protein>